<dbReference type="InterPro" id="IPR003593">
    <property type="entry name" value="AAA+_ATPase"/>
</dbReference>
<keyword evidence="2" id="KW-0067">ATP-binding</keyword>
<keyword evidence="6" id="KW-1185">Reference proteome</keyword>
<protein>
    <submittedName>
        <fullName evidence="5">Abc transporter</fullName>
    </submittedName>
</protein>
<evidence type="ECO:0000313" key="5">
    <source>
        <dbReference type="EMBL" id="EQB61944.1"/>
    </source>
</evidence>
<evidence type="ECO:0000256" key="2">
    <source>
        <dbReference type="ARBA" id="ARBA00022840"/>
    </source>
</evidence>
<dbReference type="SUPFAM" id="SSF52540">
    <property type="entry name" value="P-loop containing nucleoside triphosphate hydrolases"/>
    <property type="match status" value="1"/>
</dbReference>
<accession>T0LCD9</accession>
<dbReference type="PROSITE" id="PS00211">
    <property type="entry name" value="ABC_TRANSPORTER_1"/>
    <property type="match status" value="1"/>
</dbReference>
<dbReference type="InterPro" id="IPR027417">
    <property type="entry name" value="P-loop_NTPase"/>
</dbReference>
<dbReference type="Gene3D" id="3.40.50.300">
    <property type="entry name" value="P-loop containing nucleotide triphosphate hydrolases"/>
    <property type="match status" value="1"/>
</dbReference>
<evidence type="ECO:0000259" key="4">
    <source>
        <dbReference type="PROSITE" id="PS50893"/>
    </source>
</evidence>
<dbReference type="PROSITE" id="PS50893">
    <property type="entry name" value="ABC_TRANSPORTER_2"/>
    <property type="match status" value="1"/>
</dbReference>
<dbReference type="CDD" id="cd03228">
    <property type="entry name" value="ABCC_MRP_Like"/>
    <property type="match status" value="1"/>
</dbReference>
<evidence type="ECO:0000256" key="1">
    <source>
        <dbReference type="ARBA" id="ARBA00022741"/>
    </source>
</evidence>
<dbReference type="OrthoDB" id="6500128at2759"/>
<proteinExistence type="inferred from homology"/>
<dbReference type="HOGENOM" id="CLU_811566_0_0_1"/>
<dbReference type="GO" id="GO:0042626">
    <property type="term" value="F:ATPase-coupled transmembrane transporter activity"/>
    <property type="evidence" value="ECO:0007669"/>
    <property type="project" value="TreeGrafter"/>
</dbReference>
<dbReference type="PANTHER" id="PTHR24221:SF654">
    <property type="entry name" value="ATP-BINDING CASSETTE SUB-FAMILY B MEMBER 6"/>
    <property type="match status" value="1"/>
</dbReference>
<dbReference type="GO" id="GO:0016887">
    <property type="term" value="F:ATP hydrolysis activity"/>
    <property type="evidence" value="ECO:0007669"/>
    <property type="project" value="InterPro"/>
</dbReference>
<name>T0LCD9_9MICR</name>
<dbReference type="Proteomes" id="UP000053780">
    <property type="component" value="Unassembled WGS sequence"/>
</dbReference>
<feature type="domain" description="ABC transporter" evidence="4">
    <location>
        <begin position="126"/>
        <end position="342"/>
    </location>
</feature>
<comment type="similarity">
    <text evidence="3">Belongs to the ABC transporter superfamily. ABCB family. Heavy Metal importer (TC 3.A.1.210) subfamily.</text>
</comment>
<dbReference type="InterPro" id="IPR039421">
    <property type="entry name" value="Type_1_exporter"/>
</dbReference>
<dbReference type="PANTHER" id="PTHR24221">
    <property type="entry name" value="ATP-BINDING CASSETTE SUB-FAMILY B"/>
    <property type="match status" value="1"/>
</dbReference>
<dbReference type="GO" id="GO:0005524">
    <property type="term" value="F:ATP binding"/>
    <property type="evidence" value="ECO:0007669"/>
    <property type="project" value="UniProtKB-KW"/>
</dbReference>
<organism evidence="5 6">
    <name type="scientific">Vairimorpha apis BRL 01</name>
    <dbReference type="NCBI Taxonomy" id="1037528"/>
    <lineage>
        <taxon>Eukaryota</taxon>
        <taxon>Fungi</taxon>
        <taxon>Fungi incertae sedis</taxon>
        <taxon>Microsporidia</taxon>
        <taxon>Nosematidae</taxon>
        <taxon>Vairimorpha</taxon>
    </lineage>
</organism>
<evidence type="ECO:0000313" key="6">
    <source>
        <dbReference type="Proteomes" id="UP000053780"/>
    </source>
</evidence>
<reference evidence="5 6" key="1">
    <citation type="journal article" date="2013" name="BMC Genomics">
        <title>Genome sequencing and comparative genomics of honey bee microsporidia, Nosema apis reveal novel insights into host-parasite interactions.</title>
        <authorList>
            <person name="Chen Yp."/>
            <person name="Pettis J.S."/>
            <person name="Zhao Y."/>
            <person name="Liu X."/>
            <person name="Tallon L.J."/>
            <person name="Sadzewicz L.D."/>
            <person name="Li R."/>
            <person name="Zheng H."/>
            <person name="Huang S."/>
            <person name="Zhang X."/>
            <person name="Hamilton M.C."/>
            <person name="Pernal S.F."/>
            <person name="Melathopoulos A.P."/>
            <person name="Yan X."/>
            <person name="Evans J.D."/>
        </authorList>
    </citation>
    <scope>NUCLEOTIDE SEQUENCE [LARGE SCALE GENOMIC DNA]</scope>
    <source>
        <strain evidence="5 6">BRL 01</strain>
    </source>
</reference>
<dbReference type="SMART" id="SM00382">
    <property type="entry name" value="AAA"/>
    <property type="match status" value="1"/>
</dbReference>
<dbReference type="AlphaFoldDB" id="T0LCD9"/>
<dbReference type="VEuPathDB" id="MicrosporidiaDB:NAPIS_ORF00471"/>
<sequence>MNNKINYISSGTDFILYNTLFVALKSKTSSLRDQITGLSMFWTDITSDDWDELKLDIENIEMYYNYKISDEKAIINKNKFAILPENFENNCYSDYNIIKNTVIETNKLKTSNEQNDVKKFVFTKCIEFKDFSLSIKDKILIQPSNFQIYKGDKIAIIGKNGAGKSSFMNIFLRYREYYGEIFVDGVNMKHIDKIDQRDKISFIPQTPGILSGTIRENIIYQTNNGDVNDLCSKYDMHFENLDKDVGESMLKISGGQMQKISFLRGVMKDGDLFLLDEPTASMDPNATLNLINKIHTCLKNKTVIAIIHNMNLIKNFDKFLILKDNRLSVYSSYEKAIEIIDN</sequence>
<gene>
    <name evidence="5" type="ORF">NAPIS_ORF00471</name>
</gene>
<dbReference type="EMBL" id="KE647058">
    <property type="protein sequence ID" value="EQB61944.1"/>
    <property type="molecule type" value="Genomic_DNA"/>
</dbReference>
<keyword evidence="1" id="KW-0547">Nucleotide-binding</keyword>
<evidence type="ECO:0000256" key="3">
    <source>
        <dbReference type="ARBA" id="ARBA00024363"/>
    </source>
</evidence>
<dbReference type="Pfam" id="PF00005">
    <property type="entry name" value="ABC_tran"/>
    <property type="match status" value="1"/>
</dbReference>
<dbReference type="InterPro" id="IPR017871">
    <property type="entry name" value="ABC_transporter-like_CS"/>
</dbReference>
<dbReference type="InterPro" id="IPR003439">
    <property type="entry name" value="ABC_transporter-like_ATP-bd"/>
</dbReference>